<name>A0A6M3KII1_9ZZZZ</name>
<reference evidence="1" key="1">
    <citation type="submission" date="2020-03" db="EMBL/GenBank/DDBJ databases">
        <title>The deep terrestrial virosphere.</title>
        <authorList>
            <person name="Holmfeldt K."/>
            <person name="Nilsson E."/>
            <person name="Simone D."/>
            <person name="Lopez-Fernandez M."/>
            <person name="Wu X."/>
            <person name="de Brujin I."/>
            <person name="Lundin D."/>
            <person name="Andersson A."/>
            <person name="Bertilsson S."/>
            <person name="Dopson M."/>
        </authorList>
    </citation>
    <scope>NUCLEOTIDE SEQUENCE</scope>
    <source>
        <strain evidence="1">MM415A00492</strain>
    </source>
</reference>
<dbReference type="EMBL" id="MT142470">
    <property type="protein sequence ID" value="QJA81806.1"/>
    <property type="molecule type" value="Genomic_DNA"/>
</dbReference>
<proteinExistence type="predicted"/>
<organism evidence="1">
    <name type="scientific">viral metagenome</name>
    <dbReference type="NCBI Taxonomy" id="1070528"/>
    <lineage>
        <taxon>unclassified sequences</taxon>
        <taxon>metagenomes</taxon>
        <taxon>organismal metagenomes</taxon>
    </lineage>
</organism>
<sequence>MEKIDKLLESIAEKCLNILDKLLDKLDKKVDDEEFIKKMEKYINFKIKESKQDDWIWRSKLEDK</sequence>
<evidence type="ECO:0000313" key="1">
    <source>
        <dbReference type="EMBL" id="QJA81806.1"/>
    </source>
</evidence>
<dbReference type="AlphaFoldDB" id="A0A6M3KII1"/>
<accession>A0A6M3KII1</accession>
<protein>
    <submittedName>
        <fullName evidence="1">Uncharacterized protein</fullName>
    </submittedName>
</protein>
<gene>
    <name evidence="1" type="ORF">MM415A00492_0016</name>
</gene>